<feature type="compositionally biased region" description="Polar residues" evidence="1">
    <location>
        <begin position="206"/>
        <end position="215"/>
    </location>
</feature>
<feature type="region of interest" description="Disordered" evidence="1">
    <location>
        <begin position="52"/>
        <end position="88"/>
    </location>
</feature>
<proteinExistence type="predicted"/>
<protein>
    <submittedName>
        <fullName evidence="2">Uncharacterized protein</fullName>
    </submittedName>
</protein>
<feature type="compositionally biased region" description="Polar residues" evidence="1">
    <location>
        <begin position="248"/>
        <end position="275"/>
    </location>
</feature>
<accession>A0A9P5XH40</accession>
<gene>
    <name evidence="2" type="ORF">P691DRAFT_381997</name>
</gene>
<name>A0A9P5XH40_9AGAR</name>
<dbReference type="OrthoDB" id="3230534at2759"/>
<dbReference type="EMBL" id="MU151088">
    <property type="protein sequence ID" value="KAF9451307.1"/>
    <property type="molecule type" value="Genomic_DNA"/>
</dbReference>
<dbReference type="AlphaFoldDB" id="A0A9P5XH40"/>
<feature type="compositionally biased region" description="Polar residues" evidence="1">
    <location>
        <begin position="72"/>
        <end position="87"/>
    </location>
</feature>
<sequence length="313" mass="34226">MDTPQPLPRLRVSRASPSRLDRNNTSIASSSQAGPSRLTDFTQLVDLNLSDIRASHDYTDEDDAEDQYPTPRMSSTAPLAPASTTPGANLAGRLRELIHLVPNGSGSQSTPTPRRPPSPTFHESDFEGESTAGYSRARESLRDIFTQALREPGDTPQKGRPRRNSDGTASEMDPSPQGSKEWSGIKGKRKSLSDEESDNPTKPYLNGSSQRTVFRSSRDSNAVEFPLKSISAEDSDDAEDSPKPQRASPPNATGTLQSLRLSQNLSFPQHSNLLDQDSEMQRAFGELESFDDPSAHLQKPRVYLVISGARSFS</sequence>
<dbReference type="Proteomes" id="UP000807342">
    <property type="component" value="Unassembled WGS sequence"/>
</dbReference>
<evidence type="ECO:0000313" key="2">
    <source>
        <dbReference type="EMBL" id="KAF9451307.1"/>
    </source>
</evidence>
<evidence type="ECO:0000256" key="1">
    <source>
        <dbReference type="SAM" id="MobiDB-lite"/>
    </source>
</evidence>
<reference evidence="2" key="1">
    <citation type="submission" date="2020-11" db="EMBL/GenBank/DDBJ databases">
        <authorList>
            <consortium name="DOE Joint Genome Institute"/>
            <person name="Ahrendt S."/>
            <person name="Riley R."/>
            <person name="Andreopoulos W."/>
            <person name="Labutti K."/>
            <person name="Pangilinan J."/>
            <person name="Ruiz-Duenas F.J."/>
            <person name="Barrasa J.M."/>
            <person name="Sanchez-Garcia M."/>
            <person name="Camarero S."/>
            <person name="Miyauchi S."/>
            <person name="Serrano A."/>
            <person name="Linde D."/>
            <person name="Babiker R."/>
            <person name="Drula E."/>
            <person name="Ayuso-Fernandez I."/>
            <person name="Pacheco R."/>
            <person name="Padilla G."/>
            <person name="Ferreira P."/>
            <person name="Barriuso J."/>
            <person name="Kellner H."/>
            <person name="Castanera R."/>
            <person name="Alfaro M."/>
            <person name="Ramirez L."/>
            <person name="Pisabarro A.G."/>
            <person name="Kuo A."/>
            <person name="Tritt A."/>
            <person name="Lipzen A."/>
            <person name="He G."/>
            <person name="Yan M."/>
            <person name="Ng V."/>
            <person name="Cullen D."/>
            <person name="Martin F."/>
            <person name="Rosso M.-N."/>
            <person name="Henrissat B."/>
            <person name="Hibbett D."/>
            <person name="Martinez A.T."/>
            <person name="Grigoriev I.V."/>
        </authorList>
    </citation>
    <scope>NUCLEOTIDE SEQUENCE</scope>
    <source>
        <strain evidence="2">MF-IS2</strain>
    </source>
</reference>
<feature type="region of interest" description="Disordered" evidence="1">
    <location>
        <begin position="1"/>
        <end position="39"/>
    </location>
</feature>
<keyword evidence="3" id="KW-1185">Reference proteome</keyword>
<comment type="caution">
    <text evidence="2">The sequence shown here is derived from an EMBL/GenBank/DDBJ whole genome shotgun (WGS) entry which is preliminary data.</text>
</comment>
<feature type="region of interest" description="Disordered" evidence="1">
    <location>
        <begin position="101"/>
        <end position="279"/>
    </location>
</feature>
<feature type="compositionally biased region" description="Polar residues" evidence="1">
    <location>
        <begin position="23"/>
        <end position="39"/>
    </location>
</feature>
<evidence type="ECO:0000313" key="3">
    <source>
        <dbReference type="Proteomes" id="UP000807342"/>
    </source>
</evidence>
<organism evidence="2 3">
    <name type="scientific">Macrolepiota fuliginosa MF-IS2</name>
    <dbReference type="NCBI Taxonomy" id="1400762"/>
    <lineage>
        <taxon>Eukaryota</taxon>
        <taxon>Fungi</taxon>
        <taxon>Dikarya</taxon>
        <taxon>Basidiomycota</taxon>
        <taxon>Agaricomycotina</taxon>
        <taxon>Agaricomycetes</taxon>
        <taxon>Agaricomycetidae</taxon>
        <taxon>Agaricales</taxon>
        <taxon>Agaricineae</taxon>
        <taxon>Agaricaceae</taxon>
        <taxon>Macrolepiota</taxon>
    </lineage>
</organism>